<dbReference type="STRING" id="1777138.AWB77_00098"/>
<accession>A0A157Z1X3</accession>
<evidence type="ECO:0000256" key="7">
    <source>
        <dbReference type="ARBA" id="ARBA00024739"/>
    </source>
</evidence>
<evidence type="ECO:0000256" key="9">
    <source>
        <dbReference type="SAM" id="MobiDB-lite"/>
    </source>
</evidence>
<keyword evidence="12" id="KW-1185">Reference proteome</keyword>
<dbReference type="Pfam" id="PF04316">
    <property type="entry name" value="FlgM"/>
    <property type="match status" value="1"/>
</dbReference>
<evidence type="ECO:0000256" key="4">
    <source>
        <dbReference type="ARBA" id="ARBA00022795"/>
    </source>
</evidence>
<protein>
    <recommendedName>
        <fullName evidence="2">Negative regulator of flagellin synthesis</fullName>
    </recommendedName>
    <alternativeName>
        <fullName evidence="8">Anti-sigma-28 factor</fullName>
    </alternativeName>
</protein>
<dbReference type="Proteomes" id="UP000054903">
    <property type="component" value="Unassembled WGS sequence"/>
</dbReference>
<feature type="domain" description="Anti-sigma-28 factor FlgM C-terminal" evidence="10">
    <location>
        <begin position="50"/>
        <end position="97"/>
    </location>
</feature>
<feature type="compositionally biased region" description="Low complexity" evidence="9">
    <location>
        <begin position="49"/>
        <end position="64"/>
    </location>
</feature>
<keyword evidence="3" id="KW-0678">Repressor</keyword>
<reference evidence="11" key="1">
    <citation type="submission" date="2016-01" db="EMBL/GenBank/DDBJ databases">
        <authorList>
            <person name="Peeters C."/>
        </authorList>
    </citation>
    <scope>NUCLEOTIDE SEQUENCE</scope>
    <source>
        <strain evidence="11">LMG 29320</strain>
    </source>
</reference>
<dbReference type="GO" id="GO:0044781">
    <property type="term" value="P:bacterial-type flagellum organization"/>
    <property type="evidence" value="ECO:0007669"/>
    <property type="project" value="UniProtKB-KW"/>
</dbReference>
<dbReference type="GO" id="GO:0045892">
    <property type="term" value="P:negative regulation of DNA-templated transcription"/>
    <property type="evidence" value="ECO:0007669"/>
    <property type="project" value="InterPro"/>
</dbReference>
<evidence type="ECO:0000256" key="2">
    <source>
        <dbReference type="ARBA" id="ARBA00017823"/>
    </source>
</evidence>
<proteinExistence type="inferred from homology"/>
<evidence type="ECO:0000256" key="1">
    <source>
        <dbReference type="ARBA" id="ARBA00005322"/>
    </source>
</evidence>
<keyword evidence="5" id="KW-0805">Transcription regulation</keyword>
<name>A0A157Z1X3_9BURK</name>
<evidence type="ECO:0000256" key="5">
    <source>
        <dbReference type="ARBA" id="ARBA00023015"/>
    </source>
</evidence>
<feature type="compositionally biased region" description="Polar residues" evidence="9">
    <location>
        <begin position="35"/>
        <end position="48"/>
    </location>
</feature>
<evidence type="ECO:0000313" key="11">
    <source>
        <dbReference type="EMBL" id="SAK39528.1"/>
    </source>
</evidence>
<feature type="compositionally biased region" description="Polar residues" evidence="9">
    <location>
        <begin position="18"/>
        <end position="28"/>
    </location>
</feature>
<dbReference type="InterPro" id="IPR035890">
    <property type="entry name" value="Anti-sigma-28_factor_FlgM_sf"/>
</dbReference>
<comment type="similarity">
    <text evidence="1">Belongs to the FlgM family.</text>
</comment>
<comment type="caution">
    <text evidence="11">The sequence shown here is derived from an EMBL/GenBank/DDBJ whole genome shotgun (WGS) entry which is preliminary data.</text>
</comment>
<organism evidence="11 12">
    <name type="scientific">Caballeronia fortuita</name>
    <dbReference type="NCBI Taxonomy" id="1777138"/>
    <lineage>
        <taxon>Bacteria</taxon>
        <taxon>Pseudomonadati</taxon>
        <taxon>Pseudomonadota</taxon>
        <taxon>Betaproteobacteria</taxon>
        <taxon>Burkholderiales</taxon>
        <taxon>Burkholderiaceae</taxon>
        <taxon>Caballeronia</taxon>
    </lineage>
</organism>
<dbReference type="NCBIfam" id="TIGR03824">
    <property type="entry name" value="FlgM_jcvi"/>
    <property type="match status" value="1"/>
</dbReference>
<dbReference type="InterPro" id="IPR007412">
    <property type="entry name" value="FlgM"/>
</dbReference>
<evidence type="ECO:0000256" key="3">
    <source>
        <dbReference type="ARBA" id="ARBA00022491"/>
    </source>
</evidence>
<dbReference type="EMBL" id="FCNX02000001">
    <property type="protein sequence ID" value="SAK39528.1"/>
    <property type="molecule type" value="Genomic_DNA"/>
</dbReference>
<feature type="region of interest" description="Disordered" evidence="9">
    <location>
        <begin position="18"/>
        <end position="64"/>
    </location>
</feature>
<dbReference type="AlphaFoldDB" id="A0A157Z1X3"/>
<evidence type="ECO:0000313" key="12">
    <source>
        <dbReference type="Proteomes" id="UP000054903"/>
    </source>
</evidence>
<keyword evidence="6" id="KW-0804">Transcription</keyword>
<evidence type="ECO:0000256" key="8">
    <source>
        <dbReference type="ARBA" id="ARBA00030117"/>
    </source>
</evidence>
<evidence type="ECO:0000259" key="10">
    <source>
        <dbReference type="Pfam" id="PF04316"/>
    </source>
</evidence>
<dbReference type="RefSeq" id="WP_082852553.1">
    <property type="nucleotide sequence ID" value="NZ_FCNX02000001.1"/>
</dbReference>
<dbReference type="OrthoDB" id="9181369at2"/>
<evidence type="ECO:0000256" key="6">
    <source>
        <dbReference type="ARBA" id="ARBA00023163"/>
    </source>
</evidence>
<sequence length="113" mass="11521">MDIVKIESNSNTTLAGLQDNLQRASQNDAKGAAGTVQQAQTGTSPAKNSTVSLSSLSSDLRASNGSDIDTAKVASIKAAMRDGSLKIDSGKIADGMLSTARDLLQTRTPPTGG</sequence>
<dbReference type="InterPro" id="IPR031316">
    <property type="entry name" value="FlgM_C"/>
</dbReference>
<dbReference type="SUPFAM" id="SSF101498">
    <property type="entry name" value="Anti-sigma factor FlgM"/>
    <property type="match status" value="1"/>
</dbReference>
<comment type="function">
    <text evidence="7">Responsible for the coupling of flagellin expression to flagellar assembly by preventing expression of the flagellin genes when a component of the middle class of proteins is defective. It negatively regulates flagellar genes by inhibiting the activity of FliA by directly binding to FliA.</text>
</comment>
<gene>
    <name evidence="11" type="ORF">AWB77_00098</name>
</gene>
<keyword evidence="4" id="KW-1005">Bacterial flagellum biogenesis</keyword>